<dbReference type="EMBL" id="JALBCA010000111">
    <property type="protein sequence ID" value="KAI2382732.1"/>
    <property type="molecule type" value="Genomic_DNA"/>
</dbReference>
<name>A0ACB8UPT2_9EURO</name>
<protein>
    <submittedName>
        <fullName evidence="1">Uncharacterized protein</fullName>
    </submittedName>
</protein>
<sequence length="216" mass="23988">MVEIRTEPVGYSRTPLFGGALTAEIPNVFKDMSNVRPIPDNQEVFASSVSDTNIIIELVERLERDSEAARVPLVRILGRESVGNLSDDELAVLAHMHDICKANQERFELVEAPKLCTVQHIPEPSYLCKLKLVSRMVICDASGTVRSHEKATTAYIVLVRLVLQGTDILLHINVPQNEHVCNGDPDGPAGEEQKAKEILERLLHTLRIVDYGLFGN</sequence>
<evidence type="ECO:0000313" key="1">
    <source>
        <dbReference type="EMBL" id="KAI2382732.1"/>
    </source>
</evidence>
<reference evidence="1" key="1">
    <citation type="journal article" date="2022" name="bioRxiv">
        <title>Population genetic analysis of Ophidiomyces ophidiicola, the causative agent of snake fungal disease, indicates recent introductions to the USA.</title>
        <authorList>
            <person name="Ladner J.T."/>
            <person name="Palmer J.M."/>
            <person name="Ettinger C.L."/>
            <person name="Stajich J.E."/>
            <person name="Farrell T.M."/>
            <person name="Glorioso B.M."/>
            <person name="Lawson B."/>
            <person name="Price S.J."/>
            <person name="Stengle A.G."/>
            <person name="Grear D.A."/>
            <person name="Lorch J.M."/>
        </authorList>
    </citation>
    <scope>NUCLEOTIDE SEQUENCE</scope>
    <source>
        <strain evidence="1">NWHC 24266-5</strain>
    </source>
</reference>
<comment type="caution">
    <text evidence="1">The sequence shown here is derived from an EMBL/GenBank/DDBJ whole genome shotgun (WGS) entry which is preliminary data.</text>
</comment>
<organism evidence="1">
    <name type="scientific">Ophidiomyces ophidiicola</name>
    <dbReference type="NCBI Taxonomy" id="1387563"/>
    <lineage>
        <taxon>Eukaryota</taxon>
        <taxon>Fungi</taxon>
        <taxon>Dikarya</taxon>
        <taxon>Ascomycota</taxon>
        <taxon>Pezizomycotina</taxon>
        <taxon>Eurotiomycetes</taxon>
        <taxon>Eurotiomycetidae</taxon>
        <taxon>Onygenales</taxon>
        <taxon>Onygenaceae</taxon>
        <taxon>Ophidiomyces</taxon>
    </lineage>
</organism>
<gene>
    <name evidence="1" type="ORF">LOY88_005777</name>
</gene>
<proteinExistence type="predicted"/>
<accession>A0ACB8UPT2</accession>